<dbReference type="EMBL" id="CP045737">
    <property type="protein sequence ID" value="QGG41567.1"/>
    <property type="molecule type" value="Genomic_DNA"/>
</dbReference>
<keyword evidence="2" id="KW-1185">Reference proteome</keyword>
<dbReference type="InterPro" id="IPR000387">
    <property type="entry name" value="Tyr_Pase_dom"/>
</dbReference>
<dbReference type="InterPro" id="IPR029021">
    <property type="entry name" value="Prot-tyrosine_phosphatase-like"/>
</dbReference>
<dbReference type="Proteomes" id="UP000392064">
    <property type="component" value="Chromosome"/>
</dbReference>
<proteinExistence type="predicted"/>
<dbReference type="KEGG" id="aef:GEV26_09445"/>
<accession>A0A5Q2MEM3</accession>
<dbReference type="RefSeq" id="WP_153652835.1">
    <property type="nucleotide sequence ID" value="NZ_CP045737.1"/>
</dbReference>
<gene>
    <name evidence="1" type="ORF">GEV26_09445</name>
</gene>
<dbReference type="InterPro" id="IPR016130">
    <property type="entry name" value="Tyr_Pase_AS"/>
</dbReference>
<dbReference type="SUPFAM" id="SSF52799">
    <property type="entry name" value="(Phosphotyrosine protein) phosphatases II"/>
    <property type="match status" value="1"/>
</dbReference>
<sequence>MTVVEGLVNLRDLGGLPVVGGGVTEAGVLYRSDAPYPDDEHPDHVPIWPPAAVLDLRSQAERDVIGHAWTGETRLHHHPLHDAAAPTSQRSPHLAGLYADILDSVPERIAGVLAVAAQADGPLLIHCAAGKDRTGIAVAALLLAADVEPEAVVADYVVTADNMESLRTRWKRKGKVPLPGRPDIPAAWLLAPEDAIRHVVARFMDWPGGASSWLVDHGASPQDLERWRARFTS</sequence>
<protein>
    <submittedName>
        <fullName evidence="1">Protein-tyrosine-phosphatase</fullName>
    </submittedName>
</protein>
<dbReference type="Gene3D" id="3.90.190.10">
    <property type="entry name" value="Protein tyrosine phosphatase superfamily"/>
    <property type="match status" value="1"/>
</dbReference>
<name>A0A5Q2MEM3_9ACTN</name>
<evidence type="ECO:0000313" key="1">
    <source>
        <dbReference type="EMBL" id="QGG41567.1"/>
    </source>
</evidence>
<dbReference type="PROSITE" id="PS00383">
    <property type="entry name" value="TYR_PHOSPHATASE_1"/>
    <property type="match status" value="1"/>
</dbReference>
<reference evidence="1 2" key="1">
    <citation type="submission" date="2019-11" db="EMBL/GenBank/DDBJ databases">
        <authorList>
            <person name="Li J."/>
        </authorList>
    </citation>
    <scope>NUCLEOTIDE SEQUENCE [LARGE SCALE GENOMIC DNA]</scope>
    <source>
        <strain evidence="1 2">MF47</strain>
    </source>
</reference>
<dbReference type="AlphaFoldDB" id="A0A5Q2MEM3"/>
<dbReference type="GO" id="GO:0004721">
    <property type="term" value="F:phosphoprotein phosphatase activity"/>
    <property type="evidence" value="ECO:0007669"/>
    <property type="project" value="InterPro"/>
</dbReference>
<evidence type="ECO:0000313" key="2">
    <source>
        <dbReference type="Proteomes" id="UP000392064"/>
    </source>
</evidence>
<dbReference type="InterPro" id="IPR026893">
    <property type="entry name" value="Tyr/Ser_Pase_IphP-type"/>
</dbReference>
<organism evidence="1 2">
    <name type="scientific">Aeromicrobium yanjiei</name>
    <dbReference type="NCBI Taxonomy" id="2662028"/>
    <lineage>
        <taxon>Bacteria</taxon>
        <taxon>Bacillati</taxon>
        <taxon>Actinomycetota</taxon>
        <taxon>Actinomycetes</taxon>
        <taxon>Propionibacteriales</taxon>
        <taxon>Nocardioidaceae</taxon>
        <taxon>Aeromicrobium</taxon>
    </lineage>
</organism>
<dbReference type="PROSITE" id="PS50056">
    <property type="entry name" value="TYR_PHOSPHATASE_2"/>
    <property type="match status" value="1"/>
</dbReference>
<dbReference type="Pfam" id="PF13350">
    <property type="entry name" value="Y_phosphatase3"/>
    <property type="match status" value="1"/>
</dbReference>